<dbReference type="InterPro" id="IPR001633">
    <property type="entry name" value="EAL_dom"/>
</dbReference>
<feature type="domain" description="MHYT" evidence="4">
    <location>
        <begin position="12"/>
        <end position="201"/>
    </location>
</feature>
<dbReference type="SUPFAM" id="SSF55785">
    <property type="entry name" value="PYP-like sensor domain (PAS domain)"/>
    <property type="match status" value="1"/>
</dbReference>
<dbReference type="Pfam" id="PF03707">
    <property type="entry name" value="MHYT"/>
    <property type="match status" value="2"/>
</dbReference>
<dbReference type="PROSITE" id="PS50924">
    <property type="entry name" value="MHYT"/>
    <property type="match status" value="1"/>
</dbReference>
<reference evidence="5 6" key="1">
    <citation type="submission" date="2019-12" db="EMBL/GenBank/DDBJ databases">
        <authorList>
            <person name="Li M."/>
        </authorList>
    </citation>
    <scope>NUCLEOTIDE SEQUENCE [LARGE SCALE GENOMIC DNA]</scope>
    <source>
        <strain evidence="5 6">GBMRC 2046</strain>
    </source>
</reference>
<dbReference type="SUPFAM" id="SSF141868">
    <property type="entry name" value="EAL domain-like"/>
    <property type="match status" value="1"/>
</dbReference>
<dbReference type="Pfam" id="PF00990">
    <property type="entry name" value="GGDEF"/>
    <property type="match status" value="1"/>
</dbReference>
<feature type="transmembrane region" description="Helical" evidence="1">
    <location>
        <begin position="46"/>
        <end position="71"/>
    </location>
</feature>
<dbReference type="AlphaFoldDB" id="A0A7X3S631"/>
<evidence type="ECO:0000256" key="1">
    <source>
        <dbReference type="PROSITE-ProRule" id="PRU00244"/>
    </source>
</evidence>
<dbReference type="InterPro" id="IPR029787">
    <property type="entry name" value="Nucleotide_cyclase"/>
</dbReference>
<feature type="domain" description="EAL" evidence="2">
    <location>
        <begin position="538"/>
        <end position="788"/>
    </location>
</feature>
<sequence length="801" mass="86201">MYRLITCLSEEHVAWLLGVAVVISVLTGIATFGLMDRSRRAGGLELLWIGAAAFTAGAGIWATHFIGMLAYEPAGGSLVSYDTFLTVLSLAAAVVLAFPALFLLKSRDSFARAGAAAALVVAAISIMHFVGMKGVQVPGRFEYDRSYLALAVATGSLFALGSAFAFKRFGGCVRGLLAAGGMLTLSINALHFMAMTAASVVPDPSVIVEGVLLENDVLATGIAGVMLAVISIAACAVVADERLKAAQDEAARMNSLADAVVEGIAVLGDWTVLDANASLAAMSGLGRGELVGRRFEEILRADADLVVPDADTPSGPFGGSLVTRHGKSLPVEIYLKRVSFREGERTIVAVRDLSERAKAEARIHYLAHHDPLTGLRNLTSLRGDLPLAVRRAGVAGSGRLGVFYLDLDRFKEINDAYGHPTGDRLLRALAERMGRLTNENAYRHGGDEFVIVKKDIGGPRDISCFAERLIEELSRPYYFDGRAMQVGVSVGVSILDGDTSTADDLLRYADVALYRAKSEGRGAYRIFDKRMGDAVRARQEVEQELERALDKGEFELAYQPQLDVASGNIRGFETLLRWRSRRLGNVPLSAFIPVAEESGAIEAIGAWVIRAACLDAASWDEPLIVSVNLSAVQFRQGDLVETVRSALEDTNIDPARLELEVTESILLHDRENAARILNDLHKLGVRIAMDDFGTGYSSLSYLQAYPFDILKIDRTFVSRIGSSDQSNTIVEMIIGLAGALGLTVVAEGVETDEQAEFLKGRGCGIIQGYLVGEPQPIHAYSKIVRNDFRQAPVRLLHGAGS</sequence>
<dbReference type="Pfam" id="PF00563">
    <property type="entry name" value="EAL"/>
    <property type="match status" value="1"/>
</dbReference>
<feature type="transmembrane region" description="Helical" evidence="1">
    <location>
        <begin position="175"/>
        <end position="197"/>
    </location>
</feature>
<dbReference type="RefSeq" id="WP_160773888.1">
    <property type="nucleotide sequence ID" value="NZ_WUMV01000001.1"/>
</dbReference>
<dbReference type="SUPFAM" id="SSF55073">
    <property type="entry name" value="Nucleotide cyclase"/>
    <property type="match status" value="1"/>
</dbReference>
<feature type="domain" description="GGDEF" evidence="3">
    <location>
        <begin position="398"/>
        <end position="529"/>
    </location>
</feature>
<dbReference type="PANTHER" id="PTHR44757">
    <property type="entry name" value="DIGUANYLATE CYCLASE DGCP"/>
    <property type="match status" value="1"/>
</dbReference>
<evidence type="ECO:0000313" key="5">
    <source>
        <dbReference type="EMBL" id="MXN63647.1"/>
    </source>
</evidence>
<comment type="caution">
    <text evidence="5">The sequence shown here is derived from an EMBL/GenBank/DDBJ whole genome shotgun (WGS) entry which is preliminary data.</text>
</comment>
<organism evidence="5 6">
    <name type="scientific">Stappia sediminis</name>
    <dbReference type="NCBI Taxonomy" id="2692190"/>
    <lineage>
        <taxon>Bacteria</taxon>
        <taxon>Pseudomonadati</taxon>
        <taxon>Pseudomonadota</taxon>
        <taxon>Alphaproteobacteria</taxon>
        <taxon>Hyphomicrobiales</taxon>
        <taxon>Stappiaceae</taxon>
        <taxon>Stappia</taxon>
    </lineage>
</organism>
<dbReference type="PROSITE" id="PS50887">
    <property type="entry name" value="GGDEF"/>
    <property type="match status" value="1"/>
</dbReference>
<evidence type="ECO:0000313" key="6">
    <source>
        <dbReference type="Proteomes" id="UP000433101"/>
    </source>
</evidence>
<feature type="transmembrane region" description="Helical" evidence="1">
    <location>
        <begin position="12"/>
        <end position="34"/>
    </location>
</feature>
<gene>
    <name evidence="5" type="ORF">GR183_01920</name>
</gene>
<dbReference type="PANTHER" id="PTHR44757:SF2">
    <property type="entry name" value="BIOFILM ARCHITECTURE MAINTENANCE PROTEIN MBAA"/>
    <property type="match status" value="1"/>
</dbReference>
<dbReference type="InterPro" id="IPR035965">
    <property type="entry name" value="PAS-like_dom_sf"/>
</dbReference>
<dbReference type="PROSITE" id="PS50883">
    <property type="entry name" value="EAL"/>
    <property type="match status" value="1"/>
</dbReference>
<feature type="transmembrane region" description="Helical" evidence="1">
    <location>
        <begin position="83"/>
        <end position="104"/>
    </location>
</feature>
<proteinExistence type="predicted"/>
<evidence type="ECO:0000259" key="4">
    <source>
        <dbReference type="PROSITE" id="PS50924"/>
    </source>
</evidence>
<protein>
    <submittedName>
        <fullName evidence="5">EAL domain-containing protein</fullName>
    </submittedName>
</protein>
<dbReference type="EMBL" id="WUMV01000001">
    <property type="protein sequence ID" value="MXN63647.1"/>
    <property type="molecule type" value="Genomic_DNA"/>
</dbReference>
<dbReference type="SMART" id="SM00052">
    <property type="entry name" value="EAL"/>
    <property type="match status" value="1"/>
</dbReference>
<keyword evidence="1" id="KW-0472">Membrane</keyword>
<dbReference type="InterPro" id="IPR043128">
    <property type="entry name" value="Rev_trsase/Diguanyl_cyclase"/>
</dbReference>
<keyword evidence="1" id="KW-1133">Transmembrane helix</keyword>
<dbReference type="InterPro" id="IPR000160">
    <property type="entry name" value="GGDEF_dom"/>
</dbReference>
<dbReference type="Proteomes" id="UP000433101">
    <property type="component" value="Unassembled WGS sequence"/>
</dbReference>
<dbReference type="InterPro" id="IPR035919">
    <property type="entry name" value="EAL_sf"/>
</dbReference>
<evidence type="ECO:0000259" key="2">
    <source>
        <dbReference type="PROSITE" id="PS50883"/>
    </source>
</evidence>
<dbReference type="CDD" id="cd01949">
    <property type="entry name" value="GGDEF"/>
    <property type="match status" value="1"/>
</dbReference>
<feature type="transmembrane region" description="Helical" evidence="1">
    <location>
        <begin position="116"/>
        <end position="135"/>
    </location>
</feature>
<dbReference type="NCBIfam" id="TIGR00254">
    <property type="entry name" value="GGDEF"/>
    <property type="match status" value="1"/>
</dbReference>
<dbReference type="CDD" id="cd01948">
    <property type="entry name" value="EAL"/>
    <property type="match status" value="1"/>
</dbReference>
<dbReference type="InterPro" id="IPR005330">
    <property type="entry name" value="MHYT_dom"/>
</dbReference>
<feature type="transmembrane region" description="Helical" evidence="1">
    <location>
        <begin position="217"/>
        <end position="239"/>
    </location>
</feature>
<dbReference type="Gene3D" id="3.30.70.270">
    <property type="match status" value="1"/>
</dbReference>
<dbReference type="GO" id="GO:0016020">
    <property type="term" value="C:membrane"/>
    <property type="evidence" value="ECO:0007669"/>
    <property type="project" value="UniProtKB-UniRule"/>
</dbReference>
<dbReference type="Gene3D" id="3.20.20.450">
    <property type="entry name" value="EAL domain"/>
    <property type="match status" value="1"/>
</dbReference>
<evidence type="ECO:0000259" key="3">
    <source>
        <dbReference type="PROSITE" id="PS50887"/>
    </source>
</evidence>
<keyword evidence="1" id="KW-0812">Transmembrane</keyword>
<dbReference type="SMART" id="SM00267">
    <property type="entry name" value="GGDEF"/>
    <property type="match status" value="1"/>
</dbReference>
<keyword evidence="6" id="KW-1185">Reference proteome</keyword>
<feature type="transmembrane region" description="Helical" evidence="1">
    <location>
        <begin position="147"/>
        <end position="166"/>
    </location>
</feature>
<dbReference type="InterPro" id="IPR052155">
    <property type="entry name" value="Biofilm_reg_signaling"/>
</dbReference>
<name>A0A7X3S631_9HYPH</name>
<accession>A0A7X3S631</accession>
<dbReference type="Gene3D" id="3.30.450.20">
    <property type="entry name" value="PAS domain"/>
    <property type="match status" value="1"/>
</dbReference>